<dbReference type="InterPro" id="IPR058873">
    <property type="entry name" value="PDDEXK_GAPS4"/>
</dbReference>
<protein>
    <recommendedName>
        <fullName evidence="1">GAPS4 PD-(D/E)XK nuclease domain-containing protein</fullName>
    </recommendedName>
</protein>
<reference evidence="2 3" key="1">
    <citation type="journal article" date="2024" name="Curr. Microbiol.">
        <title>Luteibacter sahnii sp. nov., A Novel Yellow-Colored Xanthomonadin Pigment Producing Probiotic Bacterium from Healthy Rice Seed Microbiome.</title>
        <authorList>
            <person name="Jaiswal G."/>
            <person name="Rana R."/>
            <person name="Nayak P.K."/>
            <person name="Chouhan R."/>
            <person name="Gandhi S.G."/>
            <person name="Patel H.K."/>
            <person name="Patil P.B."/>
        </authorList>
    </citation>
    <scope>NUCLEOTIDE SEQUENCE [LARGE SCALE GENOMIC DNA]</scope>
    <source>
        <strain evidence="2 3">PPL201</strain>
    </source>
</reference>
<evidence type="ECO:0000313" key="3">
    <source>
        <dbReference type="Proteomes" id="UP001528850"/>
    </source>
</evidence>
<feature type="domain" description="GAPS4 PD-(D/E)XK nuclease" evidence="1">
    <location>
        <begin position="2"/>
        <end position="173"/>
    </location>
</feature>
<comment type="caution">
    <text evidence="2">The sequence shown here is derived from an EMBL/GenBank/DDBJ whole genome shotgun (WGS) entry which is preliminary data.</text>
</comment>
<dbReference type="EMBL" id="JARJJS010000009">
    <property type="protein sequence ID" value="MDF4026933.1"/>
    <property type="molecule type" value="Genomic_DNA"/>
</dbReference>
<dbReference type="Proteomes" id="UP001528850">
    <property type="component" value="Unassembled WGS sequence"/>
</dbReference>
<organism evidence="2 3">
    <name type="scientific">Luteibacter sahnii</name>
    <dbReference type="NCBI Taxonomy" id="3021977"/>
    <lineage>
        <taxon>Bacteria</taxon>
        <taxon>Pseudomonadati</taxon>
        <taxon>Pseudomonadota</taxon>
        <taxon>Gammaproteobacteria</taxon>
        <taxon>Lysobacterales</taxon>
        <taxon>Rhodanobacteraceae</taxon>
        <taxon>Luteibacter</taxon>
    </lineage>
</organism>
<keyword evidence="3" id="KW-1185">Reference proteome</keyword>
<proteinExistence type="predicted"/>
<gene>
    <name evidence="2" type="ORF">P3W24_18310</name>
</gene>
<dbReference type="Pfam" id="PF26115">
    <property type="entry name" value="PDDEXK_GAPS4"/>
    <property type="match status" value="1"/>
</dbReference>
<sequence length="312" mass="34729">MSGERSKKSGEYGEKLAEAFLKAIGWHQDLKALTIPCTNTLHTGDGGNARQTHGGDRVFLYNNPFYENRTDIVHVSVKNNIDGYPETPAKIRAALRTHVLEANEIIACARYDNGIHDFSQAFPGRKRKEHSGLLIWTSSHNDSAEDDVLGHCEPLRGLDDSCTSNVYLVDGARIAFILRSLDHARAEIGTTYRFYFPDTGLVNKSDERHGTFLPLELVAADMLPVKIISNDSERLHLYVRQPFDRQACTRAIALALSLTGGWGRAVRVGFPDYNPAQHDTDVAAAKLPFSKREQDISAFCYVRSNLNALETP</sequence>
<accession>A0ABT6BFN5</accession>
<evidence type="ECO:0000259" key="1">
    <source>
        <dbReference type="Pfam" id="PF26115"/>
    </source>
</evidence>
<evidence type="ECO:0000313" key="2">
    <source>
        <dbReference type="EMBL" id="MDF4026933.1"/>
    </source>
</evidence>
<name>A0ABT6BFN5_9GAMM</name>